<feature type="compositionally biased region" description="Polar residues" evidence="2">
    <location>
        <begin position="123"/>
        <end position="149"/>
    </location>
</feature>
<name>A0A8H3TPD1_9TREE</name>
<sequence>MSTAYRVNSAIPRASTEKLQGMAVKQNASAPSGSFASRPRATGFAGVEKKQGAGHSVKRSGTLPPQSCISKAAVISRTLPKSSDLQNSGSPYGVPNARNRVTGFGTGARAKQQDAGHSVKPTLVNSTLPKPTLAQTRSSLSSTVCGSQSRNLPQAGAVTVEAAKVKSLKSCVKRANASCSMKSVRFGAAQVREFISQPGDRFPGPAVLFEGEVNWKEWKRQIAKNDEEYVYCQAYAHAINAQLREEETERRDAKAFEDARQRLEHEIFETDMRDWEAEFTSQAEDDEAAGDESGWNLIVYGYNDLLTDEPCPVTEPLDEAFYNDLLKAAEEQERQITEEREEKEKGSRAVAIFLDAVLDNFAAKIEEEENTLATSGSGWNIMQFDGYNPSLVDEPMPFTMPAVHPDTSLELGDISGLLAYDLPMLTDPAREPRCRKVLEHIPEFYVPGVTEHDVNLHREEMISRMHDGILPSATDEDMWERLKEGQTPYLSSKEELFFEVPEQLPFERRYESEFADQSMLTDNKPVGYLALLSPILDTASADNSLRDYDDTDTRFWSDERLRAAVRQLTDPALRRLAYNTTQEMIDDELF</sequence>
<feature type="region of interest" description="Disordered" evidence="2">
    <location>
        <begin position="107"/>
        <end position="149"/>
    </location>
</feature>
<organism evidence="3 4">
    <name type="scientific">Naganishia liquefaciens</name>
    <dbReference type="NCBI Taxonomy" id="104408"/>
    <lineage>
        <taxon>Eukaryota</taxon>
        <taxon>Fungi</taxon>
        <taxon>Dikarya</taxon>
        <taxon>Basidiomycota</taxon>
        <taxon>Agaricomycotina</taxon>
        <taxon>Tremellomycetes</taxon>
        <taxon>Filobasidiales</taxon>
        <taxon>Filobasidiaceae</taxon>
        <taxon>Naganishia</taxon>
    </lineage>
</organism>
<feature type="region of interest" description="Disordered" evidence="2">
    <location>
        <begin position="24"/>
        <end position="65"/>
    </location>
</feature>
<dbReference type="OrthoDB" id="2592583at2759"/>
<evidence type="ECO:0000256" key="2">
    <source>
        <dbReference type="SAM" id="MobiDB-lite"/>
    </source>
</evidence>
<feature type="compositionally biased region" description="Polar residues" evidence="2">
    <location>
        <begin position="26"/>
        <end position="35"/>
    </location>
</feature>
<keyword evidence="1" id="KW-0175">Coiled coil</keyword>
<dbReference type="Proteomes" id="UP000620104">
    <property type="component" value="Unassembled WGS sequence"/>
</dbReference>
<evidence type="ECO:0000256" key="1">
    <source>
        <dbReference type="SAM" id="Coils"/>
    </source>
</evidence>
<accession>A0A8H3TPD1</accession>
<keyword evidence="4" id="KW-1185">Reference proteome</keyword>
<evidence type="ECO:0000313" key="3">
    <source>
        <dbReference type="EMBL" id="GHJ84483.1"/>
    </source>
</evidence>
<dbReference type="EMBL" id="BLZA01000007">
    <property type="protein sequence ID" value="GHJ84483.1"/>
    <property type="molecule type" value="Genomic_DNA"/>
</dbReference>
<protein>
    <submittedName>
        <fullName evidence="3">Uncharacterized protein</fullName>
    </submittedName>
</protein>
<comment type="caution">
    <text evidence="3">The sequence shown here is derived from an EMBL/GenBank/DDBJ whole genome shotgun (WGS) entry which is preliminary data.</text>
</comment>
<evidence type="ECO:0000313" key="4">
    <source>
        <dbReference type="Proteomes" id="UP000620104"/>
    </source>
</evidence>
<dbReference type="AlphaFoldDB" id="A0A8H3TPD1"/>
<reference evidence="3" key="1">
    <citation type="submission" date="2020-07" db="EMBL/GenBank/DDBJ databases">
        <title>Draft Genome Sequence of a Deep-Sea Yeast, Naganishia (Cryptococcus) liquefaciens strain N6.</title>
        <authorList>
            <person name="Han Y.W."/>
            <person name="Kajitani R."/>
            <person name="Morimoto H."/>
            <person name="Parhat M."/>
            <person name="Tsubouchi H."/>
            <person name="Bakenova O."/>
            <person name="Ogata M."/>
            <person name="Argunhan B."/>
            <person name="Aoki R."/>
            <person name="Kajiwara S."/>
            <person name="Itoh T."/>
            <person name="Iwasaki H."/>
        </authorList>
    </citation>
    <scope>NUCLEOTIDE SEQUENCE</scope>
    <source>
        <strain evidence="3">N6</strain>
    </source>
</reference>
<gene>
    <name evidence="3" type="ORF">NliqN6_0885</name>
</gene>
<proteinExistence type="predicted"/>
<feature type="coiled-coil region" evidence="1">
    <location>
        <begin position="322"/>
        <end position="349"/>
    </location>
</feature>